<dbReference type="FunCoup" id="A0A6I9U613">
    <property type="interactions" value="15"/>
</dbReference>
<comment type="similarity">
    <text evidence="2">Belongs to the TALE/BELL homeobox family.</text>
</comment>
<name>A0A6I9U613_SESIN</name>
<keyword evidence="6" id="KW-0804">Transcription</keyword>
<dbReference type="FunFam" id="1.10.10.60:FF:000117">
    <property type="entry name" value="BEL1-like homeodomain protein 9"/>
    <property type="match status" value="1"/>
</dbReference>
<dbReference type="PROSITE" id="PS50071">
    <property type="entry name" value="HOMEOBOX_2"/>
    <property type="match status" value="1"/>
</dbReference>
<evidence type="ECO:0000256" key="8">
    <source>
        <dbReference type="PROSITE-ProRule" id="PRU00108"/>
    </source>
</evidence>
<comment type="subcellular location">
    <subcellularLocation>
        <location evidence="1 8">Nucleus</location>
    </subcellularLocation>
</comment>
<keyword evidence="11" id="KW-1185">Reference proteome</keyword>
<evidence type="ECO:0000259" key="10">
    <source>
        <dbReference type="PROSITE" id="PS50071"/>
    </source>
</evidence>
<proteinExistence type="inferred from homology"/>
<dbReference type="SMART" id="SM00574">
    <property type="entry name" value="POX"/>
    <property type="match status" value="1"/>
</dbReference>
<dbReference type="SUPFAM" id="SSF46689">
    <property type="entry name" value="Homeodomain-like"/>
    <property type="match status" value="1"/>
</dbReference>
<evidence type="ECO:0000256" key="2">
    <source>
        <dbReference type="ARBA" id="ARBA00006454"/>
    </source>
</evidence>
<evidence type="ECO:0000256" key="7">
    <source>
        <dbReference type="ARBA" id="ARBA00023242"/>
    </source>
</evidence>
<evidence type="ECO:0000313" key="11">
    <source>
        <dbReference type="Proteomes" id="UP000504604"/>
    </source>
</evidence>
<organism evidence="11 12">
    <name type="scientific">Sesamum indicum</name>
    <name type="common">Oriental sesame</name>
    <name type="synonym">Sesamum orientale</name>
    <dbReference type="NCBI Taxonomy" id="4182"/>
    <lineage>
        <taxon>Eukaryota</taxon>
        <taxon>Viridiplantae</taxon>
        <taxon>Streptophyta</taxon>
        <taxon>Embryophyta</taxon>
        <taxon>Tracheophyta</taxon>
        <taxon>Spermatophyta</taxon>
        <taxon>Magnoliopsida</taxon>
        <taxon>eudicotyledons</taxon>
        <taxon>Gunneridae</taxon>
        <taxon>Pentapetalae</taxon>
        <taxon>asterids</taxon>
        <taxon>lamiids</taxon>
        <taxon>Lamiales</taxon>
        <taxon>Pedaliaceae</taxon>
        <taxon>Sesamum</taxon>
    </lineage>
</organism>
<dbReference type="CDD" id="cd00086">
    <property type="entry name" value="homeodomain"/>
    <property type="match status" value="1"/>
</dbReference>
<evidence type="ECO:0000256" key="5">
    <source>
        <dbReference type="ARBA" id="ARBA00023155"/>
    </source>
</evidence>
<keyword evidence="4 8" id="KW-0238">DNA-binding</keyword>
<feature type="region of interest" description="Disordered" evidence="9">
    <location>
        <begin position="462"/>
        <end position="481"/>
    </location>
</feature>
<evidence type="ECO:0000256" key="1">
    <source>
        <dbReference type="ARBA" id="ARBA00004123"/>
    </source>
</evidence>
<keyword evidence="7 8" id="KW-0539">Nucleus</keyword>
<evidence type="ECO:0000313" key="12">
    <source>
        <dbReference type="RefSeq" id="XP_011089262.1"/>
    </source>
</evidence>
<dbReference type="Pfam" id="PF07526">
    <property type="entry name" value="POX"/>
    <property type="match status" value="1"/>
</dbReference>
<dbReference type="GeneID" id="105170277"/>
<dbReference type="GO" id="GO:0006355">
    <property type="term" value="P:regulation of DNA-templated transcription"/>
    <property type="evidence" value="ECO:0007669"/>
    <property type="project" value="InterPro"/>
</dbReference>
<evidence type="ECO:0000256" key="3">
    <source>
        <dbReference type="ARBA" id="ARBA00023015"/>
    </source>
</evidence>
<dbReference type="SMART" id="SM00389">
    <property type="entry name" value="HOX"/>
    <property type="match status" value="1"/>
</dbReference>
<dbReference type="GO" id="GO:0003677">
    <property type="term" value="F:DNA binding"/>
    <property type="evidence" value="ECO:0007669"/>
    <property type="project" value="UniProtKB-UniRule"/>
</dbReference>
<reference evidence="12" key="1">
    <citation type="submission" date="2025-08" db="UniProtKB">
        <authorList>
            <consortium name="RefSeq"/>
        </authorList>
    </citation>
    <scope>IDENTIFICATION</scope>
</reference>
<feature type="DNA-binding region" description="Homeobox" evidence="8">
    <location>
        <begin position="606"/>
        <end position="668"/>
    </location>
</feature>
<dbReference type="GO" id="GO:0005634">
    <property type="term" value="C:nucleus"/>
    <property type="evidence" value="ECO:0007669"/>
    <property type="project" value="UniProtKB-SubCell"/>
</dbReference>
<dbReference type="InterPro" id="IPR009057">
    <property type="entry name" value="Homeodomain-like_sf"/>
</dbReference>
<keyword evidence="5 8" id="KW-0371">Homeobox</keyword>
<accession>A0A6I9U613</accession>
<dbReference type="RefSeq" id="XP_011089262.1">
    <property type="nucleotide sequence ID" value="XM_011090960.2"/>
</dbReference>
<keyword evidence="3" id="KW-0805">Transcription regulation</keyword>
<gene>
    <name evidence="12" type="primary">LOC105170277</name>
</gene>
<dbReference type="AlphaFoldDB" id="A0A6I9U613"/>
<dbReference type="InterPro" id="IPR006563">
    <property type="entry name" value="POX_dom"/>
</dbReference>
<evidence type="ECO:0000256" key="9">
    <source>
        <dbReference type="SAM" id="MobiDB-lite"/>
    </source>
</evidence>
<dbReference type="KEGG" id="sind:105170277"/>
<dbReference type="InParanoid" id="A0A6I9U613"/>
<dbReference type="InterPro" id="IPR050224">
    <property type="entry name" value="TALE_homeobox"/>
</dbReference>
<evidence type="ECO:0000256" key="6">
    <source>
        <dbReference type="ARBA" id="ARBA00023163"/>
    </source>
</evidence>
<dbReference type="OrthoDB" id="10056939at2759"/>
<feature type="domain" description="Homeobox" evidence="10">
    <location>
        <begin position="604"/>
        <end position="667"/>
    </location>
</feature>
<sequence>MDMSNFRPELHVAQQSRRDKLRIQHDSNPPHYQVYPNNLQQLPPHDALNYESNNLRNCRPGNICYDSSDFCSEMPNFSMNSQGMLAQKDAVMVHQEPDKRVGETFFGSLSRTIPNTFNPSATISSDPQYFTTWKSIGSQSSSDWVANQTPIFVGEGLSGSSLRIINSCTPISTFEVKPYLGYQELHPPLNNPATEVSNPSSQNKHYGDMHCSSSLYQNAFQELVAAPNDRSSGVELRQKGSEETSHGPWVVGGGELLLLPAYADQLRLKSVSQSVNRPADGCNQWSGELDYAAAKNADNSNNQTLSLSLSSVPSPKVHATHIADRDIAMDLHCTDVCAGGNVQGSRTLKPENLLSDPNLLTGGKVLGNVRADMMAIPALTHRNPGPLGPFTGYATILRSSKYLRPAQQLLDELCIVARPKHIEICEGPHKILEEVRVSSDAVSNAEVPAVTGDSSGSSFVFNASNDKGREPEGASCSTDSYRPENLQKKAKLMYMLDEVCKRYKQYQQQMQMVVSSFESVAGLSAATPYVSLALKMVSKHFRCLKSAIADSLKGIINALGEDLSSPTAGTSTSKSDAGVSMLKFFDQSFQRQKGAAGLGILEGQHIWRPQRGLPERAVSILRAWLFDHFLHPYPTDTDKHMLAAQTGLTRNQVSNWFINARVRLWKPMVEEIHMLETKGLAAETGSDAGKTNGMKVAIEGCDQANKQQVECSSISPSGREIDRLNANTWNQEKRSRIEYHVPSSVDGSLMGLVPSHRSGVEFGGLGAVSLTLGLRQSAENAQRPSLQQEHHLRPHFGGHIIRDFVG</sequence>
<protein>
    <submittedName>
        <fullName evidence="12">Uncharacterized protein LOC105170277</fullName>
    </submittedName>
</protein>
<dbReference type="PANTHER" id="PTHR11850">
    <property type="entry name" value="HOMEOBOX PROTEIN TRANSCRIPTION FACTORS"/>
    <property type="match status" value="1"/>
</dbReference>
<dbReference type="Pfam" id="PF05920">
    <property type="entry name" value="Homeobox_KN"/>
    <property type="match status" value="1"/>
</dbReference>
<dbReference type="Proteomes" id="UP000504604">
    <property type="component" value="Linkage group LG9"/>
</dbReference>
<dbReference type="InterPro" id="IPR008422">
    <property type="entry name" value="KN_HD"/>
</dbReference>
<dbReference type="InterPro" id="IPR001356">
    <property type="entry name" value="HD"/>
</dbReference>
<evidence type="ECO:0000256" key="4">
    <source>
        <dbReference type="ARBA" id="ARBA00023125"/>
    </source>
</evidence>
<dbReference type="Gene3D" id="1.10.10.60">
    <property type="entry name" value="Homeodomain-like"/>
    <property type="match status" value="1"/>
</dbReference>